<dbReference type="Gene3D" id="3.30.460.10">
    <property type="entry name" value="Beta Polymerase, domain 2"/>
    <property type="match status" value="1"/>
</dbReference>
<dbReference type="SUPFAM" id="SSF81301">
    <property type="entry name" value="Nucleotidyltransferase"/>
    <property type="match status" value="1"/>
</dbReference>
<comment type="caution">
    <text evidence="3">The sequence shown here is derived from an EMBL/GenBank/DDBJ whole genome shotgun (WGS) entry which is preliminary data.</text>
</comment>
<accession>A0A3E3IEW0</accession>
<protein>
    <submittedName>
        <fullName evidence="3">DUF4037 domain-containing protein</fullName>
    </submittedName>
</protein>
<dbReference type="Proteomes" id="UP000261166">
    <property type="component" value="Unassembled WGS sequence"/>
</dbReference>
<dbReference type="CDD" id="cd05403">
    <property type="entry name" value="NT_KNTase_like"/>
    <property type="match status" value="1"/>
</dbReference>
<organism evidence="3 4">
    <name type="scientific">Eisenbergiella massiliensis</name>
    <dbReference type="NCBI Taxonomy" id="1720294"/>
    <lineage>
        <taxon>Bacteria</taxon>
        <taxon>Bacillati</taxon>
        <taxon>Bacillota</taxon>
        <taxon>Clostridia</taxon>
        <taxon>Lachnospirales</taxon>
        <taxon>Lachnospiraceae</taxon>
        <taxon>Eisenbergiella</taxon>
    </lineage>
</organism>
<evidence type="ECO:0000259" key="1">
    <source>
        <dbReference type="Pfam" id="PF01909"/>
    </source>
</evidence>
<gene>
    <name evidence="3" type="ORF">DWY69_25670</name>
</gene>
<dbReference type="Pfam" id="PF13228">
    <property type="entry name" value="DUF4037"/>
    <property type="match status" value="1"/>
</dbReference>
<dbReference type="RefSeq" id="WP_025489525.1">
    <property type="nucleotide sequence ID" value="NZ_JBKVAZ010000002.1"/>
</dbReference>
<feature type="domain" description="DUF4037" evidence="2">
    <location>
        <begin position="127"/>
        <end position="215"/>
    </location>
</feature>
<dbReference type="EMBL" id="QVLU01000034">
    <property type="protein sequence ID" value="RGE65521.1"/>
    <property type="molecule type" value="Genomic_DNA"/>
</dbReference>
<dbReference type="InterPro" id="IPR002934">
    <property type="entry name" value="Polymerase_NTP_transf_dom"/>
</dbReference>
<dbReference type="GO" id="GO:0016779">
    <property type="term" value="F:nucleotidyltransferase activity"/>
    <property type="evidence" value="ECO:0007669"/>
    <property type="project" value="InterPro"/>
</dbReference>
<dbReference type="Pfam" id="PF01909">
    <property type="entry name" value="NTP_transf_2"/>
    <property type="match status" value="1"/>
</dbReference>
<reference evidence="3 4" key="1">
    <citation type="submission" date="2018-08" db="EMBL/GenBank/DDBJ databases">
        <title>A genome reference for cultivated species of the human gut microbiota.</title>
        <authorList>
            <person name="Zou Y."/>
            <person name="Xue W."/>
            <person name="Luo G."/>
        </authorList>
    </citation>
    <scope>NUCLEOTIDE SEQUENCE [LARGE SCALE GENOMIC DNA]</scope>
    <source>
        <strain evidence="3 4">AF26-4BH</strain>
    </source>
</reference>
<evidence type="ECO:0000313" key="4">
    <source>
        <dbReference type="Proteomes" id="UP000261166"/>
    </source>
</evidence>
<dbReference type="InterPro" id="IPR043519">
    <property type="entry name" value="NT_sf"/>
</dbReference>
<proteinExistence type="predicted"/>
<dbReference type="AlphaFoldDB" id="A0A3E3IEW0"/>
<evidence type="ECO:0000313" key="3">
    <source>
        <dbReference type="EMBL" id="RGE65521.1"/>
    </source>
</evidence>
<name>A0A3E3IEW0_9FIRM</name>
<dbReference type="OrthoDB" id="5176171at2"/>
<dbReference type="InterPro" id="IPR025117">
    <property type="entry name" value="DUF4037"/>
</dbReference>
<sequence>MGVNMSETDVNRLWERLAGCPAVEAIALGGSRATGKADETSDYDVYVYLQGEFPACEREKILGEFCPVMEINNHYWEMEDNCTLGNGVDLDIIYRRLEDFAAGIRWVVQEGNASNGYTTCMWHNLKTCRILYDGTGRLTVLKKDFDVEYPRELKRNIVQRNMKLMNGVLPSYDMQIKKARQRRDLVSINHRTAAFLESYFDVIFALNEMTHPGEKRLMRLCMEQCHILPACFEENLEGLFTHMFDGQGEEYLCRLVKELQKVCSAQGF</sequence>
<feature type="domain" description="Polymerase nucleotidyl transferase" evidence="1">
    <location>
        <begin position="21"/>
        <end position="96"/>
    </location>
</feature>
<evidence type="ECO:0000259" key="2">
    <source>
        <dbReference type="Pfam" id="PF13228"/>
    </source>
</evidence>